<dbReference type="Proteomes" id="UP000261540">
    <property type="component" value="Unplaced"/>
</dbReference>
<dbReference type="PANTHER" id="PTHR13318:SF169">
    <property type="entry name" value="F-BOX AND LEUCINE-RICH REPEAT PROTEIN 9"/>
    <property type="match status" value="1"/>
</dbReference>
<dbReference type="OrthoDB" id="27842at2759"/>
<evidence type="ECO:0000313" key="4">
    <source>
        <dbReference type="Ensembl" id="ENSPKIP00000007276.1"/>
    </source>
</evidence>
<dbReference type="STRING" id="1676925.ENSPKIP00000007276"/>
<dbReference type="GeneTree" id="ENSGT00940000160637"/>
<dbReference type="InterPro" id="IPR057207">
    <property type="entry name" value="FBXL15_LRR"/>
</dbReference>
<dbReference type="SMART" id="SM00367">
    <property type="entry name" value="LRR_CC"/>
    <property type="match status" value="13"/>
</dbReference>
<dbReference type="GO" id="GO:0019005">
    <property type="term" value="C:SCF ubiquitin ligase complex"/>
    <property type="evidence" value="ECO:0007669"/>
    <property type="project" value="TreeGrafter"/>
</dbReference>
<dbReference type="FunFam" id="3.80.10.10:FF:001330">
    <property type="entry name" value="Leucine-rich repeat-containing 29"/>
    <property type="match status" value="1"/>
</dbReference>
<dbReference type="InterPro" id="IPR032675">
    <property type="entry name" value="LRR_dom_sf"/>
</dbReference>
<dbReference type="SMART" id="SM00368">
    <property type="entry name" value="LRR_RI"/>
    <property type="match status" value="4"/>
</dbReference>
<dbReference type="FunFam" id="3.80.10.10:FF:000647">
    <property type="entry name" value="Leucine-rich repeat-containing 29"/>
    <property type="match status" value="1"/>
</dbReference>
<reference evidence="4" key="2">
    <citation type="submission" date="2025-09" db="UniProtKB">
        <authorList>
            <consortium name="Ensembl"/>
        </authorList>
    </citation>
    <scope>IDENTIFICATION</scope>
</reference>
<dbReference type="AlphaFoldDB" id="A0A3B3QPD4"/>
<dbReference type="SUPFAM" id="SSF81383">
    <property type="entry name" value="F-box domain"/>
    <property type="match status" value="1"/>
</dbReference>
<sequence length="644" mass="71013">METPELPIEIITYILKFLKVHDRKEASLVCKRWYIASQDSQFQKKLTFKLPASLSSLDVVRGLARLPHCGLVISHLDGSAVSRAVLTEVGRYLGSRLESLSLPGSSITESSLLALLPRLTALRRLDLRGLDSLFMSGAFLSQQDSRLEVQAALRHLEELDLSDLRYLSDLTFNRLTGCTPRLRRLSLAGCHIAFEFDPYRGCPVGPDSSAMLSLRNLLKLLRQQAGTMRGLDLSRTGITPESLKSLSKIEGLHLEELCLQSCKELTDQALITLCKHQPALKTLDLSSCTELTNATALAVASGLKDLQHLHLARVWRVTDKGLSELMMLKDLQTLDLSECIHVSGMDLLKGLKSPSAAASLVALSFRACCYVRDIAIFSLAQLLGPYTRKLDLTSCQCLTDVSVRAIATYLPSLLVLRLGGCKEITDWGLLGMVDPTAEFGPDRDLEVKGPSFTRTFGNMGFFRPPPLPFVDKPRLVTEDDLKTFREQEGVSLLALRGLQELDLSGCSKLTDTSITQVLRFPDLQRLSLSMLNDITDQSLLSVGWHCRSLISLNLSYCPLLTDQGIVSAAPFLRRLWSLQLAGCSRITDKSLAAITQHCQSLRTLDISVCKGITMTAVEQLQSHLPFLDSVNHCFVGGANPTFTL</sequence>
<evidence type="ECO:0000313" key="5">
    <source>
        <dbReference type="Proteomes" id="UP000261540"/>
    </source>
</evidence>
<dbReference type="PANTHER" id="PTHR13318">
    <property type="entry name" value="PARTNER OF PAIRED, ISOFORM B-RELATED"/>
    <property type="match status" value="1"/>
</dbReference>
<proteinExistence type="predicted"/>
<keyword evidence="1" id="KW-0433">Leucine-rich repeat</keyword>
<reference evidence="4" key="1">
    <citation type="submission" date="2025-08" db="UniProtKB">
        <authorList>
            <consortium name="Ensembl"/>
        </authorList>
    </citation>
    <scope>IDENTIFICATION</scope>
</reference>
<dbReference type="CTD" id="234684"/>
<dbReference type="InterPro" id="IPR006553">
    <property type="entry name" value="Leu-rich_rpt_Cys-con_subtyp"/>
</dbReference>
<dbReference type="GO" id="GO:0031146">
    <property type="term" value="P:SCF-dependent proteasomal ubiquitin-dependent protein catabolic process"/>
    <property type="evidence" value="ECO:0007669"/>
    <property type="project" value="TreeGrafter"/>
</dbReference>
<dbReference type="InterPro" id="IPR036047">
    <property type="entry name" value="F-box-like_dom_sf"/>
</dbReference>
<evidence type="ECO:0000256" key="2">
    <source>
        <dbReference type="ARBA" id="ARBA00022786"/>
    </source>
</evidence>
<dbReference type="Pfam" id="PF12937">
    <property type="entry name" value="F-box-like"/>
    <property type="match status" value="1"/>
</dbReference>
<dbReference type="InterPro" id="IPR001810">
    <property type="entry name" value="F-box_dom"/>
</dbReference>
<keyword evidence="2" id="KW-0833">Ubl conjugation pathway</keyword>
<accession>A0A3B3QPD4</accession>
<keyword evidence="5" id="KW-1185">Reference proteome</keyword>
<dbReference type="SMART" id="SM00256">
    <property type="entry name" value="FBOX"/>
    <property type="match status" value="1"/>
</dbReference>
<evidence type="ECO:0000259" key="3">
    <source>
        <dbReference type="PROSITE" id="PS50181"/>
    </source>
</evidence>
<dbReference type="Pfam" id="PF25372">
    <property type="entry name" value="DUF7885"/>
    <property type="match status" value="2"/>
</dbReference>
<dbReference type="PROSITE" id="PS50181">
    <property type="entry name" value="FBOX"/>
    <property type="match status" value="1"/>
</dbReference>
<dbReference type="Ensembl" id="ENSPKIT00000031326.1">
    <property type="protein sequence ID" value="ENSPKIP00000007276.1"/>
    <property type="gene ID" value="ENSPKIG00000023243.1"/>
</dbReference>
<dbReference type="KEGG" id="pki:111851803"/>
<dbReference type="Gene3D" id="3.80.10.10">
    <property type="entry name" value="Ribonuclease Inhibitor"/>
    <property type="match status" value="4"/>
</dbReference>
<evidence type="ECO:0000256" key="1">
    <source>
        <dbReference type="ARBA" id="ARBA00022614"/>
    </source>
</evidence>
<organism evidence="4 5">
    <name type="scientific">Paramormyrops kingsleyae</name>
    <dbReference type="NCBI Taxonomy" id="1676925"/>
    <lineage>
        <taxon>Eukaryota</taxon>
        <taxon>Metazoa</taxon>
        <taxon>Chordata</taxon>
        <taxon>Craniata</taxon>
        <taxon>Vertebrata</taxon>
        <taxon>Euteleostomi</taxon>
        <taxon>Actinopterygii</taxon>
        <taxon>Neopterygii</taxon>
        <taxon>Teleostei</taxon>
        <taxon>Osteoglossocephala</taxon>
        <taxon>Osteoglossomorpha</taxon>
        <taxon>Osteoglossiformes</taxon>
        <taxon>Mormyridae</taxon>
        <taxon>Paramormyrops</taxon>
    </lineage>
</organism>
<feature type="domain" description="F-box" evidence="3">
    <location>
        <begin position="1"/>
        <end position="45"/>
    </location>
</feature>
<dbReference type="SUPFAM" id="SSF52047">
    <property type="entry name" value="RNI-like"/>
    <property type="match status" value="1"/>
</dbReference>
<protein>
    <submittedName>
        <fullName evidence="4">F-box and leucine rich repeat protein</fullName>
    </submittedName>
</protein>
<name>A0A3B3QPD4_9TELE</name>